<protein>
    <submittedName>
        <fullName evidence="3">Uncharacterized protein</fullName>
    </submittedName>
</protein>
<reference evidence="3" key="1">
    <citation type="submission" date="2021-02" db="EMBL/GenBank/DDBJ databases">
        <authorList>
            <person name="Nowell W R."/>
        </authorList>
    </citation>
    <scope>NUCLEOTIDE SEQUENCE</scope>
</reference>
<dbReference type="Proteomes" id="UP000663854">
    <property type="component" value="Unassembled WGS sequence"/>
</dbReference>
<evidence type="ECO:0000256" key="1">
    <source>
        <dbReference type="SAM" id="MobiDB-lite"/>
    </source>
</evidence>
<evidence type="ECO:0000313" key="2">
    <source>
        <dbReference type="EMBL" id="CAF1127016.1"/>
    </source>
</evidence>
<accession>A0A815H3B6</accession>
<evidence type="ECO:0000313" key="3">
    <source>
        <dbReference type="EMBL" id="CAF1348819.1"/>
    </source>
</evidence>
<dbReference type="Proteomes" id="UP000663870">
    <property type="component" value="Unassembled WGS sequence"/>
</dbReference>
<dbReference type="AlphaFoldDB" id="A0A815H3B6"/>
<feature type="compositionally biased region" description="Basic and acidic residues" evidence="1">
    <location>
        <begin position="94"/>
        <end position="104"/>
    </location>
</feature>
<comment type="caution">
    <text evidence="3">The sequence shown here is derived from an EMBL/GenBank/DDBJ whole genome shotgun (WGS) entry which is preliminary data.</text>
</comment>
<gene>
    <name evidence="3" type="ORF">JXQ802_LOCUS31977</name>
    <name evidence="2" type="ORF">PYM288_LOCUS21006</name>
</gene>
<feature type="region of interest" description="Disordered" evidence="1">
    <location>
        <begin position="90"/>
        <end position="128"/>
    </location>
</feature>
<proteinExistence type="predicted"/>
<organism evidence="3 4">
    <name type="scientific">Rotaria sordida</name>
    <dbReference type="NCBI Taxonomy" id="392033"/>
    <lineage>
        <taxon>Eukaryota</taxon>
        <taxon>Metazoa</taxon>
        <taxon>Spiralia</taxon>
        <taxon>Gnathifera</taxon>
        <taxon>Rotifera</taxon>
        <taxon>Eurotatoria</taxon>
        <taxon>Bdelloidea</taxon>
        <taxon>Philodinida</taxon>
        <taxon>Philodinidae</taxon>
        <taxon>Rotaria</taxon>
    </lineage>
</organism>
<sequence>MTTCAIQYSDDGVVLHIKDQVAIEYMDIAITLGQFLISEVTEDMISGIQVKLESSLERLERAGYPIDRLRINPPQPTSALMEPQTLSETIVQQDKSDSDAKDNINSENPAFKRIGKDKPNPSIVPSFSSYEKPNCTSDSMLADTDYDLITPSTIEDTVLLVLQPYNNTRIGFHYNCSLFFNVRYFEHTFAEKLDLQGNNAANKISNMHIINFYFMKSCHLLVHNVHVNHDTKFIRTFEDTVIKFLPAKDAFLELFKFS</sequence>
<name>A0A815H3B6_9BILA</name>
<evidence type="ECO:0000313" key="4">
    <source>
        <dbReference type="Proteomes" id="UP000663870"/>
    </source>
</evidence>
<dbReference type="EMBL" id="CAJNOH010000803">
    <property type="protein sequence ID" value="CAF1127016.1"/>
    <property type="molecule type" value="Genomic_DNA"/>
</dbReference>
<keyword evidence="4" id="KW-1185">Reference proteome</keyword>
<dbReference type="EMBL" id="CAJNOL010001384">
    <property type="protein sequence ID" value="CAF1348819.1"/>
    <property type="molecule type" value="Genomic_DNA"/>
</dbReference>